<feature type="non-terminal residue" evidence="2">
    <location>
        <position position="357"/>
    </location>
</feature>
<dbReference type="Proteomes" id="UP000313359">
    <property type="component" value="Unassembled WGS sequence"/>
</dbReference>
<accession>A0A5C2RLP8</accession>
<feature type="compositionally biased region" description="Basic and acidic residues" evidence="1">
    <location>
        <begin position="296"/>
        <end position="306"/>
    </location>
</feature>
<feature type="region of interest" description="Disordered" evidence="1">
    <location>
        <begin position="332"/>
        <end position="357"/>
    </location>
</feature>
<dbReference type="EMBL" id="ML122387">
    <property type="protein sequence ID" value="RPD52224.1"/>
    <property type="molecule type" value="Genomic_DNA"/>
</dbReference>
<name>A0A5C2RLP8_9APHY</name>
<dbReference type="STRING" id="1328759.A0A5C2RLP8"/>
<feature type="compositionally biased region" description="Basic and acidic residues" evidence="1">
    <location>
        <begin position="133"/>
        <end position="166"/>
    </location>
</feature>
<organism evidence="2 3">
    <name type="scientific">Lentinus tigrinus ALCF2SS1-6</name>
    <dbReference type="NCBI Taxonomy" id="1328759"/>
    <lineage>
        <taxon>Eukaryota</taxon>
        <taxon>Fungi</taxon>
        <taxon>Dikarya</taxon>
        <taxon>Basidiomycota</taxon>
        <taxon>Agaricomycotina</taxon>
        <taxon>Agaricomycetes</taxon>
        <taxon>Polyporales</taxon>
        <taxon>Polyporaceae</taxon>
        <taxon>Lentinus</taxon>
    </lineage>
</organism>
<gene>
    <name evidence="2" type="ORF">L227DRAFT_568724</name>
</gene>
<sequence>MTERKQINWLVSIGGGYTAEMTERKQLNWARKGQSSGVVGSELCQRGGRADLGTGSDSVPPLGPSPRGLTGKCFRVTGGESRTELKIFRNSFVLYHHHLPPPPLPMAPNDTAALEEQIRRATEQLRIAREQEAEEKRRLEEETRKAVEKARKREEEKKRKKEEEKKRPRMATIMACHGCTGRNTSCLWYTDSDCTKACVACQQRQKKCEGGEAPPEARQGKKKPRIEPIVVDDDDDNAPGPSKPRSKGKGKEKEKSALAPETPPAKKRPAPESEAPPPKKKKTGPQPLQWADEGPSTDHEERWLREQTRTLEEELRALDGKDLVEAWRQYFDALPEGGSEEEYEPSESEESEQAEQE</sequence>
<feature type="compositionally biased region" description="Acidic residues" evidence="1">
    <location>
        <begin position="338"/>
        <end position="357"/>
    </location>
</feature>
<proteinExistence type="predicted"/>
<feature type="region of interest" description="Disordered" evidence="1">
    <location>
        <begin position="205"/>
        <end position="306"/>
    </location>
</feature>
<evidence type="ECO:0000313" key="2">
    <source>
        <dbReference type="EMBL" id="RPD52224.1"/>
    </source>
</evidence>
<feature type="region of interest" description="Disordered" evidence="1">
    <location>
        <begin position="46"/>
        <end position="70"/>
    </location>
</feature>
<reference evidence="2" key="1">
    <citation type="journal article" date="2018" name="Genome Biol. Evol.">
        <title>Genomics and development of Lentinus tigrinus, a white-rot wood-decaying mushroom with dimorphic fruiting bodies.</title>
        <authorList>
            <person name="Wu B."/>
            <person name="Xu Z."/>
            <person name="Knudson A."/>
            <person name="Carlson A."/>
            <person name="Chen N."/>
            <person name="Kovaka S."/>
            <person name="LaButti K."/>
            <person name="Lipzen A."/>
            <person name="Pennachio C."/>
            <person name="Riley R."/>
            <person name="Schakwitz W."/>
            <person name="Umezawa K."/>
            <person name="Ohm R.A."/>
            <person name="Grigoriev I.V."/>
            <person name="Nagy L.G."/>
            <person name="Gibbons J."/>
            <person name="Hibbett D."/>
        </authorList>
    </citation>
    <scope>NUCLEOTIDE SEQUENCE [LARGE SCALE GENOMIC DNA]</scope>
    <source>
        <strain evidence="2">ALCF2SS1-6</strain>
    </source>
</reference>
<evidence type="ECO:0000256" key="1">
    <source>
        <dbReference type="SAM" id="MobiDB-lite"/>
    </source>
</evidence>
<keyword evidence="3" id="KW-1185">Reference proteome</keyword>
<evidence type="ECO:0000313" key="3">
    <source>
        <dbReference type="Proteomes" id="UP000313359"/>
    </source>
</evidence>
<dbReference type="AlphaFoldDB" id="A0A5C2RLP8"/>
<protein>
    <submittedName>
        <fullName evidence="2">Uncharacterized protein</fullName>
    </submittedName>
</protein>
<feature type="region of interest" description="Disordered" evidence="1">
    <location>
        <begin position="133"/>
        <end position="168"/>
    </location>
</feature>